<organism evidence="1 2">
    <name type="scientific">Ustilago hordei</name>
    <name type="common">Barley covered smut fungus</name>
    <dbReference type="NCBI Taxonomy" id="120017"/>
    <lineage>
        <taxon>Eukaryota</taxon>
        <taxon>Fungi</taxon>
        <taxon>Dikarya</taxon>
        <taxon>Basidiomycota</taxon>
        <taxon>Ustilaginomycotina</taxon>
        <taxon>Ustilaginomycetes</taxon>
        <taxon>Ustilaginales</taxon>
        <taxon>Ustilaginaceae</taxon>
        <taxon>Ustilago</taxon>
    </lineage>
</organism>
<evidence type="ECO:0000313" key="1">
    <source>
        <dbReference type="EMBL" id="CCF50722.1"/>
    </source>
</evidence>
<proteinExistence type="predicted"/>
<gene>
    <name evidence="1" type="ORF">UHOR_14582</name>
</gene>
<name>I2FUX9_USTHO</name>
<dbReference type="AlphaFoldDB" id="I2FUX9"/>
<keyword evidence="2" id="KW-1185">Reference proteome</keyword>
<reference evidence="1 2" key="1">
    <citation type="journal article" date="2012" name="Plant Cell">
        <title>Genome comparison of barley and maize smut fungi reveals targeted loss of RNA silencing components and species-specific presence of transposable elements.</title>
        <authorList>
            <person name="Laurie J.D."/>
            <person name="Ali S."/>
            <person name="Linning R."/>
            <person name="Mannhaupt G."/>
            <person name="Wong P."/>
            <person name="Gueldener U."/>
            <person name="Muensterkoetter M."/>
            <person name="Moore R."/>
            <person name="Kahmann R."/>
            <person name="Bakkeren G."/>
            <person name="Schirawski J."/>
        </authorList>
    </citation>
    <scope>NUCLEOTIDE SEQUENCE [LARGE SCALE GENOMIC DNA]</scope>
    <source>
        <strain evidence="2">Uh4875-4</strain>
    </source>
</reference>
<sequence>MASVHAWQCKIFTMLSIVPFTQNVLDWKMTMFEDANSMLSSIIMQSFSNKLCTEYFAEHGNKPIPIAVDLFDWAMNKCTAHSTIKGHELLAVTHDLHWDQVGSHAYDFLIKWEAHVLELHTYLQDPWKLDYCYRTLKRALPLDWNALFNSVFILHKKVHGREQTVKSVSNVLHQCYELAAENTPASHHHVAEESELIAL</sequence>
<accession>I2FUX9</accession>
<dbReference type="HOGENOM" id="CLU_087078_0_0_1"/>
<dbReference type="Proteomes" id="UP000006174">
    <property type="component" value="Unassembled WGS sequence"/>
</dbReference>
<evidence type="ECO:0000313" key="2">
    <source>
        <dbReference type="Proteomes" id="UP000006174"/>
    </source>
</evidence>
<protein>
    <submittedName>
        <fullName evidence="1">Uncharacterized protein</fullName>
    </submittedName>
</protein>
<comment type="caution">
    <text evidence="1">The sequence shown here is derived from an EMBL/GenBank/DDBJ whole genome shotgun (WGS) entry which is preliminary data.</text>
</comment>
<dbReference type="EMBL" id="CAGI01000157">
    <property type="protein sequence ID" value="CCF50722.1"/>
    <property type="molecule type" value="Genomic_DNA"/>
</dbReference>